<dbReference type="Gene3D" id="3.30.2140.10">
    <property type="entry name" value="Arylamine N-acetyltransferase"/>
    <property type="match status" value="1"/>
</dbReference>
<proteinExistence type="inferred from homology"/>
<dbReference type="PANTHER" id="PTHR11786:SF0">
    <property type="entry name" value="ARYLAMINE N-ACETYLTRANSFERASE 4-RELATED"/>
    <property type="match status" value="1"/>
</dbReference>
<evidence type="ECO:0000313" key="3">
    <source>
        <dbReference type="Proteomes" id="UP001059836"/>
    </source>
</evidence>
<protein>
    <submittedName>
        <fullName evidence="2">Arylamine N-acetyltransferase</fullName>
    </submittedName>
</protein>
<comment type="similarity">
    <text evidence="1">Belongs to the arylamine N-acetyltransferase family.</text>
</comment>
<dbReference type="Pfam" id="PF00797">
    <property type="entry name" value="Acetyltransf_2"/>
    <property type="match status" value="1"/>
</dbReference>
<dbReference type="RefSeq" id="WP_213243427.1">
    <property type="nucleotide sequence ID" value="NZ_CP045806.1"/>
</dbReference>
<accession>A0ABX6IJY0</accession>
<dbReference type="InterPro" id="IPR038765">
    <property type="entry name" value="Papain-like_cys_pep_sf"/>
</dbReference>
<dbReference type="Proteomes" id="UP001059836">
    <property type="component" value="Chromosome"/>
</dbReference>
<dbReference type="PANTHER" id="PTHR11786">
    <property type="entry name" value="N-HYDROXYARYLAMINE O-ACETYLTRANSFERASE"/>
    <property type="match status" value="1"/>
</dbReference>
<dbReference type="Gene3D" id="2.40.128.150">
    <property type="entry name" value="Cysteine proteinases"/>
    <property type="match status" value="1"/>
</dbReference>
<evidence type="ECO:0000313" key="2">
    <source>
        <dbReference type="EMBL" id="QHN35533.1"/>
    </source>
</evidence>
<organism evidence="2 3">
    <name type="scientific">Gordonia pseudamarae</name>
    <dbReference type="NCBI Taxonomy" id="2831662"/>
    <lineage>
        <taxon>Bacteria</taxon>
        <taxon>Bacillati</taxon>
        <taxon>Actinomycetota</taxon>
        <taxon>Actinomycetes</taxon>
        <taxon>Mycobacteriales</taxon>
        <taxon>Gordoniaceae</taxon>
        <taxon>Gordonia</taxon>
    </lineage>
</organism>
<gene>
    <name evidence="2" type="ORF">GII31_12235</name>
</gene>
<keyword evidence="3" id="KW-1185">Reference proteome</keyword>
<sequence length="302" mass="32352">MPAHTDSFPVDIGRYLRRIGLLTGAGPTDPALPPPTFETLSAIVAAHVRSIAFEGLDPYVGIPVADLDPPALARKMIDRRRGGFCFEQNGLLDAVLTSLGFDVVPLAGRVVWMREPGPMPAETHKLLAVAVPGDEERYLVDVGFGGCTPPNPLRFVLDEPQATELEDFRIVAIDPADNHPVDPEVPGQLSMQVRIGGQWRPLYLFTPVPRPPVDALVGAWYASTHPGSRFVAGATVAIVTATSRLNLAGDQLTEHHRDGHSVKTTLGSAGEILEVLDSRFGIDVGDCPGLAERLTASLAAQR</sequence>
<reference evidence="2" key="1">
    <citation type="journal article" date="2021" name="Nat. Microbiol.">
        <title>Cocultivation of an ultrasmall environmental parasitic bacterium with lytic ability against bacteria associated with wastewater foams.</title>
        <authorList>
            <person name="Batinovic S."/>
            <person name="Rose J.J.A."/>
            <person name="Ratcliffe J."/>
            <person name="Seviour R.J."/>
            <person name="Petrovski S."/>
        </authorList>
    </citation>
    <scope>NUCLEOTIDE SEQUENCE</scope>
    <source>
        <strain evidence="2">CON9</strain>
    </source>
</reference>
<evidence type="ECO:0000256" key="1">
    <source>
        <dbReference type="ARBA" id="ARBA00006547"/>
    </source>
</evidence>
<name>A0ABX6IJY0_9ACTN</name>
<dbReference type="SUPFAM" id="SSF54001">
    <property type="entry name" value="Cysteine proteinases"/>
    <property type="match status" value="1"/>
</dbReference>
<dbReference type="InterPro" id="IPR001447">
    <property type="entry name" value="Arylamine_N-AcTrfase"/>
</dbReference>
<dbReference type="EMBL" id="CP045809">
    <property type="protein sequence ID" value="QHN35533.1"/>
    <property type="molecule type" value="Genomic_DNA"/>
</dbReference>